<keyword evidence="2" id="KW-0067">ATP-binding</keyword>
<dbReference type="PANTHER" id="PTHR48103:SF2">
    <property type="entry name" value="MIDASIN"/>
    <property type="match status" value="1"/>
</dbReference>
<dbReference type="Proteomes" id="UP001412067">
    <property type="component" value="Unassembled WGS sequence"/>
</dbReference>
<comment type="caution">
    <text evidence="3">The sequence shown here is derived from an EMBL/GenBank/DDBJ whole genome shotgun (WGS) entry which is preliminary data.</text>
</comment>
<evidence type="ECO:0000256" key="1">
    <source>
        <dbReference type="ARBA" id="ARBA00022741"/>
    </source>
</evidence>
<accession>A0ABR2LL77</accession>
<proteinExistence type="predicted"/>
<evidence type="ECO:0000256" key="2">
    <source>
        <dbReference type="ARBA" id="ARBA00022840"/>
    </source>
</evidence>
<dbReference type="PANTHER" id="PTHR48103">
    <property type="entry name" value="MIDASIN-RELATED"/>
    <property type="match status" value="1"/>
</dbReference>
<sequence length="137" mass="15596">MALDGSFTCEAAILRFLARCPELRSNPKLVSLLQKERPISVVDTVAVVADPFLHPRYTIPILGCFRPICRKILHKVVEKLHSVGSFNSESKEYGEEIGDDDIHVIDFYVRRRRKMKLHELACLAFCRALDLAPFLLS</sequence>
<organism evidence="3 4">
    <name type="scientific">Platanthera guangdongensis</name>
    <dbReference type="NCBI Taxonomy" id="2320717"/>
    <lineage>
        <taxon>Eukaryota</taxon>
        <taxon>Viridiplantae</taxon>
        <taxon>Streptophyta</taxon>
        <taxon>Embryophyta</taxon>
        <taxon>Tracheophyta</taxon>
        <taxon>Spermatophyta</taxon>
        <taxon>Magnoliopsida</taxon>
        <taxon>Liliopsida</taxon>
        <taxon>Asparagales</taxon>
        <taxon>Orchidaceae</taxon>
        <taxon>Orchidoideae</taxon>
        <taxon>Orchideae</taxon>
        <taxon>Orchidinae</taxon>
        <taxon>Platanthera</taxon>
    </lineage>
</organism>
<evidence type="ECO:0000313" key="3">
    <source>
        <dbReference type="EMBL" id="KAK8943577.1"/>
    </source>
</evidence>
<protein>
    <submittedName>
        <fullName evidence="3">Uncharacterized protein</fullName>
    </submittedName>
</protein>
<name>A0ABR2LL77_9ASPA</name>
<dbReference type="EMBL" id="JBBWWR010000018">
    <property type="protein sequence ID" value="KAK8943577.1"/>
    <property type="molecule type" value="Genomic_DNA"/>
</dbReference>
<reference evidence="3 4" key="1">
    <citation type="journal article" date="2022" name="Nat. Plants">
        <title>Genomes of leafy and leafless Platanthera orchids illuminate the evolution of mycoheterotrophy.</title>
        <authorList>
            <person name="Li M.H."/>
            <person name="Liu K.W."/>
            <person name="Li Z."/>
            <person name="Lu H.C."/>
            <person name="Ye Q.L."/>
            <person name="Zhang D."/>
            <person name="Wang J.Y."/>
            <person name="Li Y.F."/>
            <person name="Zhong Z.M."/>
            <person name="Liu X."/>
            <person name="Yu X."/>
            <person name="Liu D.K."/>
            <person name="Tu X.D."/>
            <person name="Liu B."/>
            <person name="Hao Y."/>
            <person name="Liao X.Y."/>
            <person name="Jiang Y.T."/>
            <person name="Sun W.H."/>
            <person name="Chen J."/>
            <person name="Chen Y.Q."/>
            <person name="Ai Y."/>
            <person name="Zhai J.W."/>
            <person name="Wu S.S."/>
            <person name="Zhou Z."/>
            <person name="Hsiao Y.Y."/>
            <person name="Wu W.L."/>
            <person name="Chen Y.Y."/>
            <person name="Lin Y.F."/>
            <person name="Hsu J.L."/>
            <person name="Li C.Y."/>
            <person name="Wang Z.W."/>
            <person name="Zhao X."/>
            <person name="Zhong W.Y."/>
            <person name="Ma X.K."/>
            <person name="Ma L."/>
            <person name="Huang J."/>
            <person name="Chen G.Z."/>
            <person name="Huang M.Z."/>
            <person name="Huang L."/>
            <person name="Peng D.H."/>
            <person name="Luo Y.B."/>
            <person name="Zou S.Q."/>
            <person name="Chen S.P."/>
            <person name="Lan S."/>
            <person name="Tsai W.C."/>
            <person name="Van de Peer Y."/>
            <person name="Liu Z.J."/>
        </authorList>
    </citation>
    <scope>NUCLEOTIDE SEQUENCE [LARGE SCALE GENOMIC DNA]</scope>
    <source>
        <strain evidence="3">Lor288</strain>
    </source>
</reference>
<keyword evidence="1" id="KW-0547">Nucleotide-binding</keyword>
<gene>
    <name evidence="3" type="ORF">KSP40_PGU010142</name>
</gene>
<evidence type="ECO:0000313" key="4">
    <source>
        <dbReference type="Proteomes" id="UP001412067"/>
    </source>
</evidence>
<keyword evidence="4" id="KW-1185">Reference proteome</keyword>